<dbReference type="Gene3D" id="2.60.40.740">
    <property type="match status" value="1"/>
</dbReference>
<dbReference type="Pfam" id="PF17961">
    <property type="entry name" value="Big_8"/>
    <property type="match status" value="1"/>
</dbReference>
<reference evidence="11" key="1">
    <citation type="submission" date="2023-03" db="EMBL/GenBank/DDBJ databases">
        <title>MT1 and MT2 Draft Genomes of Novel Species.</title>
        <authorList>
            <person name="Venkateswaran K."/>
        </authorList>
    </citation>
    <scope>NUCLEOTIDE SEQUENCE</scope>
    <source>
        <strain evidence="11">F6_8S_P_1A</strain>
    </source>
</reference>
<dbReference type="Gene3D" id="2.60.40.10">
    <property type="entry name" value="Immunoglobulins"/>
    <property type="match status" value="1"/>
</dbReference>
<evidence type="ECO:0000256" key="4">
    <source>
        <dbReference type="ARBA" id="ARBA00022729"/>
    </source>
</evidence>
<accession>A0ABT8IVN8</accession>
<feature type="transmembrane region" description="Helical" evidence="7">
    <location>
        <begin position="517"/>
        <end position="539"/>
    </location>
</feature>
<feature type="domain" description="SDR-like Ig" evidence="10">
    <location>
        <begin position="53"/>
        <end position="144"/>
    </location>
</feature>
<comment type="subcellular location">
    <subcellularLocation>
        <location evidence="1">Secreted</location>
        <location evidence="1">Cell wall</location>
        <topology evidence="1">Peptidoglycan-anchor</topology>
    </subcellularLocation>
</comment>
<dbReference type="InterPro" id="IPR033764">
    <property type="entry name" value="Sdr_B"/>
</dbReference>
<organism evidence="11 12">
    <name type="scientific">Leifsonia virtsii</name>
    <dbReference type="NCBI Taxonomy" id="3035915"/>
    <lineage>
        <taxon>Bacteria</taxon>
        <taxon>Bacillati</taxon>
        <taxon>Actinomycetota</taxon>
        <taxon>Actinomycetes</taxon>
        <taxon>Micrococcales</taxon>
        <taxon>Microbacteriaceae</taxon>
        <taxon>Leifsonia</taxon>
    </lineage>
</organism>
<evidence type="ECO:0000256" key="3">
    <source>
        <dbReference type="ARBA" id="ARBA00022525"/>
    </source>
</evidence>
<comment type="caution">
    <text evidence="11">The sequence shown here is derived from an EMBL/GenBank/DDBJ whole genome shotgun (WGS) entry which is preliminary data.</text>
</comment>
<feature type="signal peptide" evidence="8">
    <location>
        <begin position="1"/>
        <end position="35"/>
    </location>
</feature>
<dbReference type="InterPro" id="IPR011252">
    <property type="entry name" value="Fibrogen-bd_dom1"/>
</dbReference>
<evidence type="ECO:0000256" key="6">
    <source>
        <dbReference type="SAM" id="MobiDB-lite"/>
    </source>
</evidence>
<evidence type="ECO:0000256" key="5">
    <source>
        <dbReference type="ARBA" id="ARBA00023088"/>
    </source>
</evidence>
<keyword evidence="7" id="KW-0812">Transmembrane</keyword>
<dbReference type="SUPFAM" id="SSF117074">
    <property type="entry name" value="Hypothetical protein PA1324"/>
    <property type="match status" value="1"/>
</dbReference>
<keyword evidence="2" id="KW-0134">Cell wall</keyword>
<keyword evidence="7" id="KW-1133">Transmembrane helix</keyword>
<feature type="compositionally biased region" description="Low complexity" evidence="6">
    <location>
        <begin position="476"/>
        <end position="487"/>
    </location>
</feature>
<evidence type="ECO:0000256" key="8">
    <source>
        <dbReference type="SAM" id="SignalP"/>
    </source>
</evidence>
<feature type="region of interest" description="Disordered" evidence="6">
    <location>
        <begin position="467"/>
        <end position="503"/>
    </location>
</feature>
<feature type="domain" description="SD-repeat containing protein B" evidence="9">
    <location>
        <begin position="335"/>
        <end position="460"/>
    </location>
</feature>
<evidence type="ECO:0000256" key="2">
    <source>
        <dbReference type="ARBA" id="ARBA00022512"/>
    </source>
</evidence>
<dbReference type="InterPro" id="IPR008966">
    <property type="entry name" value="Adhesion_dom_sf"/>
</dbReference>
<feature type="chain" id="PRO_5046627451" evidence="8">
    <location>
        <begin position="36"/>
        <end position="545"/>
    </location>
</feature>
<keyword evidence="4 8" id="KW-0732">Signal</keyword>
<dbReference type="InterPro" id="IPR013783">
    <property type="entry name" value="Ig-like_fold"/>
</dbReference>
<proteinExistence type="predicted"/>
<dbReference type="Pfam" id="PF17210">
    <property type="entry name" value="SdrD_B"/>
    <property type="match status" value="1"/>
</dbReference>
<sequence length="545" mass="54952">MNSTVLRTAARPIAALVAALLILAGVLAGTTAARAAEIPGAVTSVTTDKSSYGYSERLRLAFTWAVPDGSRPGDTFQLALPDELAAVSLARFPLTAPDGTTVADAVWNGKTVVFTLTDYVASHDAVSGSGYLTVQWDHSVVTETGGPVILRFGTSVSTVTIAPKPQPTPCTTNCGPAPVRTERGLWKGASWADGAYEGTRDPKDNINWTVEVPGDQTGLGGPVDVVDALGAGSVVDCASIRITTRNSLAGGAPTSQLSPYRYTLTCSDTGFHLVIDTVGASEFIDITYKGTITDQSAGNYGNEVTITAPGKTWTKTTTIKRTAAGGVGGGVQSVSVGDYVWLDTDRDGLQGADEKGIAGVVLRLTGPDGGPVTDVNGTPVGPATTDANGHYLFTGLPVLGAGQHYTVSIDRDASSAALSGLLPTVAGAGADRAKDSSTWSAVSASLTTNNASDLTLDFGFVAAVDPTAPNGTNGDPAGPAAPATPTVPGSPAPSPAAVPAGSTETLAHTGSDVTLPLTAGLVLLVLGAAGAVIGAVTGARRRRAG</sequence>
<keyword evidence="5" id="KW-0572">Peptidoglycan-anchor</keyword>
<evidence type="ECO:0000256" key="7">
    <source>
        <dbReference type="SAM" id="Phobius"/>
    </source>
</evidence>
<protein>
    <submittedName>
        <fullName evidence="11">SdrD B-like domain-containing protein</fullName>
    </submittedName>
</protein>
<dbReference type="InterPro" id="IPR041171">
    <property type="entry name" value="SDR_Ig"/>
</dbReference>
<gene>
    <name evidence="11" type="ORF">P5G59_06900</name>
</gene>
<dbReference type="RefSeq" id="WP_301217270.1">
    <property type="nucleotide sequence ID" value="NZ_JAROCB010000002.1"/>
</dbReference>
<dbReference type="SUPFAM" id="SSF49401">
    <property type="entry name" value="Bacterial adhesins"/>
    <property type="match status" value="2"/>
</dbReference>
<keyword evidence="7" id="KW-0472">Membrane</keyword>
<keyword evidence="3" id="KW-0964">Secreted</keyword>
<dbReference type="Gene3D" id="2.60.40.1280">
    <property type="match status" value="1"/>
</dbReference>
<evidence type="ECO:0000256" key="1">
    <source>
        <dbReference type="ARBA" id="ARBA00004168"/>
    </source>
</evidence>
<name>A0ABT8IVN8_9MICO</name>
<keyword evidence="12" id="KW-1185">Reference proteome</keyword>
<evidence type="ECO:0000259" key="10">
    <source>
        <dbReference type="Pfam" id="PF17961"/>
    </source>
</evidence>
<evidence type="ECO:0000259" key="9">
    <source>
        <dbReference type="Pfam" id="PF17210"/>
    </source>
</evidence>
<evidence type="ECO:0000313" key="12">
    <source>
        <dbReference type="Proteomes" id="UP001174210"/>
    </source>
</evidence>
<dbReference type="Proteomes" id="UP001174210">
    <property type="component" value="Unassembled WGS sequence"/>
</dbReference>
<evidence type="ECO:0000313" key="11">
    <source>
        <dbReference type="EMBL" id="MDN4596860.1"/>
    </source>
</evidence>
<dbReference type="EMBL" id="JAROCB010000002">
    <property type="protein sequence ID" value="MDN4596860.1"/>
    <property type="molecule type" value="Genomic_DNA"/>
</dbReference>